<feature type="non-terminal residue" evidence="1">
    <location>
        <position position="1"/>
    </location>
</feature>
<reference evidence="1 2" key="1">
    <citation type="submission" date="2024-01" db="EMBL/GenBank/DDBJ databases">
        <authorList>
            <person name="Waweru B."/>
        </authorList>
    </citation>
    <scope>NUCLEOTIDE SEQUENCE [LARGE SCALE GENOMIC DNA]</scope>
</reference>
<gene>
    <name evidence="1" type="ORF">DCAF_LOCUS10795</name>
</gene>
<organism evidence="1 2">
    <name type="scientific">Dovyalis caffra</name>
    <dbReference type="NCBI Taxonomy" id="77055"/>
    <lineage>
        <taxon>Eukaryota</taxon>
        <taxon>Viridiplantae</taxon>
        <taxon>Streptophyta</taxon>
        <taxon>Embryophyta</taxon>
        <taxon>Tracheophyta</taxon>
        <taxon>Spermatophyta</taxon>
        <taxon>Magnoliopsida</taxon>
        <taxon>eudicotyledons</taxon>
        <taxon>Gunneridae</taxon>
        <taxon>Pentapetalae</taxon>
        <taxon>rosids</taxon>
        <taxon>fabids</taxon>
        <taxon>Malpighiales</taxon>
        <taxon>Salicaceae</taxon>
        <taxon>Flacourtieae</taxon>
        <taxon>Dovyalis</taxon>
    </lineage>
</organism>
<accession>A0AAV1RJN1</accession>
<dbReference type="EMBL" id="CAWUPB010000994">
    <property type="protein sequence ID" value="CAK7335792.1"/>
    <property type="molecule type" value="Genomic_DNA"/>
</dbReference>
<protein>
    <submittedName>
        <fullName evidence="1">Uncharacterized protein</fullName>
    </submittedName>
</protein>
<proteinExistence type="predicted"/>
<dbReference type="Proteomes" id="UP001314170">
    <property type="component" value="Unassembled WGS sequence"/>
</dbReference>
<evidence type="ECO:0000313" key="2">
    <source>
        <dbReference type="Proteomes" id="UP001314170"/>
    </source>
</evidence>
<comment type="caution">
    <text evidence="1">The sequence shown here is derived from an EMBL/GenBank/DDBJ whole genome shotgun (WGS) entry which is preliminary data.</text>
</comment>
<name>A0AAV1RJN1_9ROSI</name>
<sequence length="52" mass="6066">KKEWANTKKAFHKTSTNSFKVLPDKIGMRSKFPSSLKIPRYSPGNWPLVFDR</sequence>
<evidence type="ECO:0000313" key="1">
    <source>
        <dbReference type="EMBL" id="CAK7335792.1"/>
    </source>
</evidence>
<dbReference type="AlphaFoldDB" id="A0AAV1RJN1"/>
<feature type="non-terminal residue" evidence="1">
    <location>
        <position position="52"/>
    </location>
</feature>
<keyword evidence="2" id="KW-1185">Reference proteome</keyword>